<dbReference type="AlphaFoldDB" id="A0A183AL48"/>
<feature type="region of interest" description="Disordered" evidence="1">
    <location>
        <begin position="529"/>
        <end position="626"/>
    </location>
</feature>
<evidence type="ECO:0000313" key="2">
    <source>
        <dbReference type="EMBL" id="VDP81742.1"/>
    </source>
</evidence>
<protein>
    <submittedName>
        <fullName evidence="2 4">Uncharacterized protein</fullName>
    </submittedName>
</protein>
<feature type="compositionally biased region" description="Low complexity" evidence="1">
    <location>
        <begin position="605"/>
        <end position="615"/>
    </location>
</feature>
<organism evidence="4">
    <name type="scientific">Echinostoma caproni</name>
    <dbReference type="NCBI Taxonomy" id="27848"/>
    <lineage>
        <taxon>Eukaryota</taxon>
        <taxon>Metazoa</taxon>
        <taxon>Spiralia</taxon>
        <taxon>Lophotrochozoa</taxon>
        <taxon>Platyhelminthes</taxon>
        <taxon>Trematoda</taxon>
        <taxon>Digenea</taxon>
        <taxon>Plagiorchiida</taxon>
        <taxon>Echinostomata</taxon>
        <taxon>Echinostomatoidea</taxon>
        <taxon>Echinostomatidae</taxon>
        <taxon>Echinostoma</taxon>
    </lineage>
</organism>
<feature type="region of interest" description="Disordered" evidence="1">
    <location>
        <begin position="384"/>
        <end position="424"/>
    </location>
</feature>
<feature type="compositionally biased region" description="Low complexity" evidence="1">
    <location>
        <begin position="257"/>
        <end position="267"/>
    </location>
</feature>
<feature type="compositionally biased region" description="Basic and acidic residues" evidence="1">
    <location>
        <begin position="551"/>
        <end position="561"/>
    </location>
</feature>
<dbReference type="OrthoDB" id="10677777at2759"/>
<dbReference type="Proteomes" id="UP000272942">
    <property type="component" value="Unassembled WGS sequence"/>
</dbReference>
<feature type="region of interest" description="Disordered" evidence="1">
    <location>
        <begin position="254"/>
        <end position="278"/>
    </location>
</feature>
<accession>A0A183AL48</accession>
<reference evidence="4" key="1">
    <citation type="submission" date="2016-06" db="UniProtKB">
        <authorList>
            <consortium name="WormBaseParasite"/>
        </authorList>
    </citation>
    <scope>IDENTIFICATION</scope>
</reference>
<evidence type="ECO:0000256" key="1">
    <source>
        <dbReference type="SAM" id="MobiDB-lite"/>
    </source>
</evidence>
<feature type="region of interest" description="Disordered" evidence="1">
    <location>
        <begin position="479"/>
        <end position="511"/>
    </location>
</feature>
<feature type="region of interest" description="Disordered" evidence="1">
    <location>
        <begin position="308"/>
        <end position="339"/>
    </location>
</feature>
<feature type="compositionally biased region" description="Polar residues" evidence="1">
    <location>
        <begin position="589"/>
        <end position="600"/>
    </location>
</feature>
<name>A0A183AL48_9TREM</name>
<feature type="compositionally biased region" description="Polar residues" evidence="1">
    <location>
        <begin position="269"/>
        <end position="278"/>
    </location>
</feature>
<sequence>MVNNPSDVRLWDFVRSPTVDPNAVLHMNPTCPVPWTAVEDKHQYADQALSSVILLPDRNRTFAAHFVRSHNPSPSAEYRLLSIIYSASKADRVYRHFTRAHSTTPQNDAFQPTSVSDIARERLPSEIAENLNHKSPSNAFQPRLSPVKDVVDPLYLVPPRCDASSKGTTEGSALSPQAVCNSPSVPPTLSSCRTGLEQNTNGATSSGPSVLAKCLENCSRIPLSTVRRRKQVFSSIHRYTEELFDEQSTDHLLLTVSPDSSSPSDESQTGELSPSSSTLRPLFVDLSSKPNKLPNTDQRSSLCSITAVTPVSDGVPSASTTPHDRVTQEMSTTEPEATEHIPAAPEAVVSSFADGDEDDLVFLGFNLDGKMACRSLNRSATYKLGEPHADRSKSGTALGSSRLRPRRRSTPIPVNPQKSPRLSEPVKPVKLVSTTPGTIQPADRITVDIFTGEVYVDNRPLRALIGGMRLTRNIPWREEPALGTRGGTRRGRAAAHSAPTRFQRGGSHGRNSCIGDVFSRDMQNASVSIKRTGRGNSISRGRRGSALLARKTRDSVTRTRDPLPASKEVVVVRGPGRPRARFGRMRGSSPANSSRPNQSLLCVVPPNSNSSPASSDLLTNTTPNGN</sequence>
<dbReference type="WBParaSite" id="ECPE_0000769901-mRNA-1">
    <property type="protein sequence ID" value="ECPE_0000769901-mRNA-1"/>
    <property type="gene ID" value="ECPE_0000769901"/>
</dbReference>
<evidence type="ECO:0000313" key="3">
    <source>
        <dbReference type="Proteomes" id="UP000272942"/>
    </source>
</evidence>
<feature type="region of interest" description="Disordered" evidence="1">
    <location>
        <begin position="165"/>
        <end position="208"/>
    </location>
</feature>
<proteinExistence type="predicted"/>
<gene>
    <name evidence="2" type="ORF">ECPE_LOCUS7683</name>
</gene>
<reference evidence="2 3" key="2">
    <citation type="submission" date="2018-11" db="EMBL/GenBank/DDBJ databases">
        <authorList>
            <consortium name="Pathogen Informatics"/>
        </authorList>
    </citation>
    <scope>NUCLEOTIDE SEQUENCE [LARGE SCALE GENOMIC DNA]</scope>
    <source>
        <strain evidence="2 3">Egypt</strain>
    </source>
</reference>
<dbReference type="EMBL" id="UZAN01044923">
    <property type="protein sequence ID" value="VDP81742.1"/>
    <property type="molecule type" value="Genomic_DNA"/>
</dbReference>
<feature type="compositionally biased region" description="Polar residues" evidence="1">
    <location>
        <begin position="616"/>
        <end position="626"/>
    </location>
</feature>
<evidence type="ECO:0000313" key="4">
    <source>
        <dbReference type="WBParaSite" id="ECPE_0000769901-mRNA-1"/>
    </source>
</evidence>
<keyword evidence="3" id="KW-1185">Reference proteome</keyword>